<feature type="compositionally biased region" description="Low complexity" evidence="2">
    <location>
        <begin position="62"/>
        <end position="81"/>
    </location>
</feature>
<dbReference type="InterPro" id="IPR024412">
    <property type="entry name" value="Lsr2_dim_dom"/>
</dbReference>
<sequence length="113" mass="11751">MKRITTELVDDLDSTVIGPGEGGTITFALDGASYEIDLGRANQQALRDALAPFIAKARSTGRRASAAPRSRGASSGSGDTAAVRAWAQRNGYAVGDRGRIPAEVRAAYTAAQN</sequence>
<evidence type="ECO:0000259" key="3">
    <source>
        <dbReference type="Pfam" id="PF11774"/>
    </source>
</evidence>
<organism evidence="5 6">
    <name type="scientific">Microcella humidisoli</name>
    <dbReference type="NCBI Taxonomy" id="2963406"/>
    <lineage>
        <taxon>Bacteria</taxon>
        <taxon>Bacillati</taxon>
        <taxon>Actinomycetota</taxon>
        <taxon>Actinomycetes</taxon>
        <taxon>Micrococcales</taxon>
        <taxon>Microbacteriaceae</taxon>
        <taxon>Microcella</taxon>
    </lineage>
</organism>
<evidence type="ECO:0000256" key="2">
    <source>
        <dbReference type="SAM" id="MobiDB-lite"/>
    </source>
</evidence>
<feature type="region of interest" description="Disordered" evidence="2">
    <location>
        <begin position="58"/>
        <end position="81"/>
    </location>
</feature>
<evidence type="ECO:0000259" key="4">
    <source>
        <dbReference type="Pfam" id="PF23359"/>
    </source>
</evidence>
<accession>A0ABY5FYK8</accession>
<dbReference type="Gene3D" id="4.10.320.10">
    <property type="entry name" value="E3-binding domain"/>
    <property type="match status" value="1"/>
</dbReference>
<feature type="domain" description="Lsr2 DNA-binding" evidence="4">
    <location>
        <begin position="77"/>
        <end position="111"/>
    </location>
</feature>
<reference evidence="5" key="1">
    <citation type="submission" date="2022-07" db="EMBL/GenBank/DDBJ databases">
        <title>Taxonomic analysis of Microcella humidisoli nov. sp., isolated from riverside soil.</title>
        <authorList>
            <person name="Molina K.M."/>
            <person name="Kim S.B."/>
        </authorList>
    </citation>
    <scope>NUCLEOTIDE SEQUENCE</scope>
    <source>
        <strain evidence="5">MMS21-STM10</strain>
    </source>
</reference>
<keyword evidence="1" id="KW-0238">DNA-binding</keyword>
<dbReference type="Pfam" id="PF23359">
    <property type="entry name" value="Lsr2_DNA-bd"/>
    <property type="match status" value="1"/>
</dbReference>
<name>A0ABY5FYK8_9MICO</name>
<evidence type="ECO:0000313" key="6">
    <source>
        <dbReference type="Proteomes" id="UP001060039"/>
    </source>
</evidence>
<proteinExistence type="predicted"/>
<evidence type="ECO:0000256" key="1">
    <source>
        <dbReference type="ARBA" id="ARBA00023125"/>
    </source>
</evidence>
<feature type="domain" description="Lsr2 dimerization" evidence="3">
    <location>
        <begin position="2"/>
        <end position="60"/>
    </location>
</feature>
<dbReference type="InterPro" id="IPR036625">
    <property type="entry name" value="E3-bd_dom_sf"/>
</dbReference>
<keyword evidence="6" id="KW-1185">Reference proteome</keyword>
<dbReference type="EMBL" id="CP101497">
    <property type="protein sequence ID" value="UTT63217.1"/>
    <property type="molecule type" value="Genomic_DNA"/>
</dbReference>
<dbReference type="Gene3D" id="3.30.60.230">
    <property type="entry name" value="Lsr2, dimerization domain"/>
    <property type="match status" value="1"/>
</dbReference>
<protein>
    <submittedName>
        <fullName evidence="5">Lsr2 family protein</fullName>
    </submittedName>
</protein>
<dbReference type="InterPro" id="IPR055370">
    <property type="entry name" value="Lsr2_DNA-bd"/>
</dbReference>
<dbReference type="Proteomes" id="UP001060039">
    <property type="component" value="Chromosome"/>
</dbReference>
<evidence type="ECO:0000313" key="5">
    <source>
        <dbReference type="EMBL" id="UTT63217.1"/>
    </source>
</evidence>
<dbReference type="RefSeq" id="WP_255160349.1">
    <property type="nucleotide sequence ID" value="NZ_CP101497.1"/>
</dbReference>
<dbReference type="InterPro" id="IPR042261">
    <property type="entry name" value="Lsr2-like_dimerization"/>
</dbReference>
<dbReference type="Pfam" id="PF11774">
    <property type="entry name" value="Lsr2"/>
    <property type="match status" value="1"/>
</dbReference>
<gene>
    <name evidence="5" type="ORF">NNL39_03665</name>
</gene>